<dbReference type="Proteomes" id="UP000830167">
    <property type="component" value="Chromosome"/>
</dbReference>
<protein>
    <submittedName>
        <fullName evidence="1">Uncharacterized protein</fullName>
    </submittedName>
</protein>
<accession>A0ABY4CI72</accession>
<proteinExistence type="predicted"/>
<dbReference type="EMBL" id="CP089291">
    <property type="protein sequence ID" value="UOF90222.1"/>
    <property type="molecule type" value="Genomic_DNA"/>
</dbReference>
<evidence type="ECO:0000313" key="2">
    <source>
        <dbReference type="Proteomes" id="UP000830167"/>
    </source>
</evidence>
<keyword evidence="2" id="KW-1185">Reference proteome</keyword>
<organism evidence="1 2">
    <name type="scientific">Fodinisporobacter ferrooxydans</name>
    <dbReference type="NCBI Taxonomy" id="2901836"/>
    <lineage>
        <taxon>Bacteria</taxon>
        <taxon>Bacillati</taxon>
        <taxon>Bacillota</taxon>
        <taxon>Bacilli</taxon>
        <taxon>Bacillales</taxon>
        <taxon>Alicyclobacillaceae</taxon>
        <taxon>Fodinisporobacter</taxon>
    </lineage>
</organism>
<gene>
    <name evidence="1" type="ORF">LSG31_20560</name>
</gene>
<dbReference type="RefSeq" id="WP_347436913.1">
    <property type="nucleotide sequence ID" value="NZ_CP089291.1"/>
</dbReference>
<sequence>MVTYSFTRPIATLFVTRGQSVRLVCPPVLVPIRFRTISLKPGQAILVICNGRRVFVSCGPVRRIIRTVVLSHRERLTVKCL</sequence>
<reference evidence="1" key="1">
    <citation type="submission" date="2021-12" db="EMBL/GenBank/DDBJ databases">
        <title>Alicyclobacillaceae gen. nov., sp. nov., isolated from chalcocite enrichment system.</title>
        <authorList>
            <person name="Jiang Z."/>
        </authorList>
    </citation>
    <scope>NUCLEOTIDE SEQUENCE</scope>
    <source>
        <strain evidence="1">MYW30-H2</strain>
    </source>
</reference>
<name>A0ABY4CI72_9BACL</name>
<evidence type="ECO:0000313" key="1">
    <source>
        <dbReference type="EMBL" id="UOF90222.1"/>
    </source>
</evidence>